<dbReference type="InterPro" id="IPR029063">
    <property type="entry name" value="SAM-dependent_MTases_sf"/>
</dbReference>
<dbReference type="PANTHER" id="PTHR43591">
    <property type="entry name" value="METHYLTRANSFERASE"/>
    <property type="match status" value="1"/>
</dbReference>
<keyword evidence="3" id="KW-1185">Reference proteome</keyword>
<dbReference type="GO" id="GO:0008168">
    <property type="term" value="F:methyltransferase activity"/>
    <property type="evidence" value="ECO:0007669"/>
    <property type="project" value="UniProtKB-KW"/>
</dbReference>
<accession>A0A4P6JNV1</accession>
<dbReference type="Proteomes" id="UP000290365">
    <property type="component" value="Chromosome"/>
</dbReference>
<keyword evidence="2" id="KW-0489">Methyltransferase</keyword>
<feature type="domain" description="Methyltransferase" evidence="1">
    <location>
        <begin position="23"/>
        <end position="113"/>
    </location>
</feature>
<evidence type="ECO:0000313" key="3">
    <source>
        <dbReference type="Proteomes" id="UP000290365"/>
    </source>
</evidence>
<dbReference type="SUPFAM" id="SSF53335">
    <property type="entry name" value="S-adenosyl-L-methionine-dependent methyltransferases"/>
    <property type="match status" value="1"/>
</dbReference>
<dbReference type="KEGG" id="kbs:EPA93_13295"/>
<evidence type="ECO:0000313" key="2">
    <source>
        <dbReference type="EMBL" id="QBD76925.1"/>
    </source>
</evidence>
<dbReference type="EMBL" id="CP035758">
    <property type="protein sequence ID" value="QBD76925.1"/>
    <property type="molecule type" value="Genomic_DNA"/>
</dbReference>
<dbReference type="InterPro" id="IPR041698">
    <property type="entry name" value="Methyltransf_25"/>
</dbReference>
<proteinExistence type="predicted"/>
<gene>
    <name evidence="2" type="ORF">EPA93_13295</name>
</gene>
<keyword evidence="2" id="KW-0808">Transferase</keyword>
<protein>
    <submittedName>
        <fullName evidence="2">Class I SAM-dependent methyltransferase</fullName>
    </submittedName>
</protein>
<organism evidence="2 3">
    <name type="scientific">Ktedonosporobacter rubrisoli</name>
    <dbReference type="NCBI Taxonomy" id="2509675"/>
    <lineage>
        <taxon>Bacteria</taxon>
        <taxon>Bacillati</taxon>
        <taxon>Chloroflexota</taxon>
        <taxon>Ktedonobacteria</taxon>
        <taxon>Ktedonobacterales</taxon>
        <taxon>Ktedonosporobacteraceae</taxon>
        <taxon>Ktedonosporobacter</taxon>
    </lineage>
</organism>
<dbReference type="GO" id="GO:0032259">
    <property type="term" value="P:methylation"/>
    <property type="evidence" value="ECO:0007669"/>
    <property type="project" value="UniProtKB-KW"/>
</dbReference>
<dbReference type="Pfam" id="PF13649">
    <property type="entry name" value="Methyltransf_25"/>
    <property type="match status" value="1"/>
</dbReference>
<sequence>MHGSVTARNPRANKRAGSRLWPGEWALGLGKLLPACQVTGIDISRIMISYAKISVQEREQGNVNFHVMDVHQPLAFPDASFDLIHARFLVALMRTTDWPALLKECLRLLRPGGILCCVEGDNAGLSNSPALQQRQLLMTNAMRQAGYCFSPLGISFGLLAAQPRLLKQAGFERLEQQAYVLNCSAGTPAHESACDNWRTMLKLVDPFLLRQGVATQEELDLLYEQAMQEIYEPDFDCVSLIQRLWGYKPALS</sequence>
<dbReference type="CDD" id="cd02440">
    <property type="entry name" value="AdoMet_MTases"/>
    <property type="match status" value="1"/>
</dbReference>
<evidence type="ECO:0000259" key="1">
    <source>
        <dbReference type="Pfam" id="PF13649"/>
    </source>
</evidence>
<dbReference type="PANTHER" id="PTHR43591:SF24">
    <property type="entry name" value="2-METHOXY-6-POLYPRENYL-1,4-BENZOQUINOL METHYLASE, MITOCHONDRIAL"/>
    <property type="match status" value="1"/>
</dbReference>
<reference evidence="2 3" key="1">
    <citation type="submission" date="2019-01" db="EMBL/GenBank/DDBJ databases">
        <title>Ktedonosporobacter rubrisoli SCAWS-G2.</title>
        <authorList>
            <person name="Huang Y."/>
            <person name="Yan B."/>
        </authorList>
    </citation>
    <scope>NUCLEOTIDE SEQUENCE [LARGE SCALE GENOMIC DNA]</scope>
    <source>
        <strain evidence="2 3">SCAWS-G2</strain>
    </source>
</reference>
<dbReference type="AlphaFoldDB" id="A0A4P6JNV1"/>
<dbReference type="OrthoDB" id="149727at2"/>
<dbReference type="Gene3D" id="3.40.50.150">
    <property type="entry name" value="Vaccinia Virus protein VP39"/>
    <property type="match status" value="1"/>
</dbReference>
<name>A0A4P6JNV1_KTERU</name>